<dbReference type="Gene3D" id="1.10.510.10">
    <property type="entry name" value="Transferase(Phosphotransferase) domain 1"/>
    <property type="match status" value="1"/>
</dbReference>
<dbReference type="FunFam" id="3.30.200.20:FF:000328">
    <property type="entry name" value="Leucine-rich repeat protein kinase family protein"/>
    <property type="match status" value="1"/>
</dbReference>
<dbReference type="SMART" id="SM00220">
    <property type="entry name" value="S_TKc"/>
    <property type="match status" value="1"/>
</dbReference>
<accession>A0A835P644</accession>
<evidence type="ECO:0000256" key="11">
    <source>
        <dbReference type="ARBA" id="ARBA00022840"/>
    </source>
</evidence>
<evidence type="ECO:0000313" key="21">
    <source>
        <dbReference type="Proteomes" id="UP000639772"/>
    </source>
</evidence>
<evidence type="ECO:0000256" key="1">
    <source>
        <dbReference type="ARBA" id="ARBA00004479"/>
    </source>
</evidence>
<evidence type="ECO:0000256" key="10">
    <source>
        <dbReference type="ARBA" id="ARBA00022777"/>
    </source>
</evidence>
<keyword evidence="3 17" id="KW-0723">Serine/threonine-protein kinase</keyword>
<evidence type="ECO:0000256" key="6">
    <source>
        <dbReference type="ARBA" id="ARBA00022692"/>
    </source>
</evidence>
<keyword evidence="13" id="KW-0472">Membrane</keyword>
<evidence type="ECO:0000256" key="16">
    <source>
        <dbReference type="PROSITE-ProRule" id="PRU10141"/>
    </source>
</evidence>
<evidence type="ECO:0000256" key="14">
    <source>
        <dbReference type="ARBA" id="ARBA00023170"/>
    </source>
</evidence>
<dbReference type="Pfam" id="PF00069">
    <property type="entry name" value="Pkinase"/>
    <property type="match status" value="1"/>
</dbReference>
<evidence type="ECO:0000256" key="8">
    <source>
        <dbReference type="ARBA" id="ARBA00022737"/>
    </source>
</evidence>
<dbReference type="Gene3D" id="3.30.200.20">
    <property type="entry name" value="Phosphorylase Kinase, domain 1"/>
    <property type="match status" value="1"/>
</dbReference>
<keyword evidence="14" id="KW-0675">Receptor</keyword>
<dbReference type="GO" id="GO:0005524">
    <property type="term" value="F:ATP binding"/>
    <property type="evidence" value="ECO:0007669"/>
    <property type="project" value="UniProtKB-UniRule"/>
</dbReference>
<dbReference type="OrthoDB" id="680029at2759"/>
<keyword evidence="15" id="KW-0325">Glycoprotein</keyword>
<dbReference type="FunFam" id="1.10.510.10:FF:000453">
    <property type="entry name" value="LRR receptor-like serine/threonine-protein kinase HSL2"/>
    <property type="match status" value="1"/>
</dbReference>
<dbReference type="PROSITE" id="PS50011">
    <property type="entry name" value="PROTEIN_KINASE_DOM"/>
    <property type="match status" value="1"/>
</dbReference>
<keyword evidence="4" id="KW-0433">Leucine-rich repeat</keyword>
<feature type="region of interest" description="Disordered" evidence="18">
    <location>
        <begin position="353"/>
        <end position="385"/>
    </location>
</feature>
<protein>
    <recommendedName>
        <fullName evidence="2">non-specific serine/threonine protein kinase</fullName>
        <ecNumber evidence="2">2.7.11.1</ecNumber>
    </recommendedName>
</protein>
<dbReference type="CDD" id="cd14066">
    <property type="entry name" value="STKc_IRAK"/>
    <property type="match status" value="1"/>
</dbReference>
<feature type="binding site" evidence="16">
    <location>
        <position position="53"/>
    </location>
    <ligand>
        <name>ATP</name>
        <dbReference type="ChEBI" id="CHEBI:30616"/>
    </ligand>
</feature>
<dbReference type="InterPro" id="IPR017441">
    <property type="entry name" value="Protein_kinase_ATP_BS"/>
</dbReference>
<name>A0A835P644_VANPL</name>
<dbReference type="GO" id="GO:0016020">
    <property type="term" value="C:membrane"/>
    <property type="evidence" value="ECO:0007669"/>
    <property type="project" value="UniProtKB-SubCell"/>
</dbReference>
<proteinExistence type="inferred from homology"/>
<keyword evidence="11 16" id="KW-0067">ATP-binding</keyword>
<organism evidence="20 21">
    <name type="scientific">Vanilla planifolia</name>
    <name type="common">Vanilla</name>
    <dbReference type="NCBI Taxonomy" id="51239"/>
    <lineage>
        <taxon>Eukaryota</taxon>
        <taxon>Viridiplantae</taxon>
        <taxon>Streptophyta</taxon>
        <taxon>Embryophyta</taxon>
        <taxon>Tracheophyta</taxon>
        <taxon>Spermatophyta</taxon>
        <taxon>Magnoliopsida</taxon>
        <taxon>Liliopsida</taxon>
        <taxon>Asparagales</taxon>
        <taxon>Orchidaceae</taxon>
        <taxon>Vanilloideae</taxon>
        <taxon>Vanilleae</taxon>
        <taxon>Vanilla</taxon>
    </lineage>
</organism>
<evidence type="ECO:0000256" key="13">
    <source>
        <dbReference type="ARBA" id="ARBA00023136"/>
    </source>
</evidence>
<evidence type="ECO:0000256" key="5">
    <source>
        <dbReference type="ARBA" id="ARBA00022679"/>
    </source>
</evidence>
<dbReference type="GO" id="GO:0004674">
    <property type="term" value="F:protein serine/threonine kinase activity"/>
    <property type="evidence" value="ECO:0007669"/>
    <property type="project" value="UniProtKB-KW"/>
</dbReference>
<dbReference type="PANTHER" id="PTHR47989">
    <property type="entry name" value="OS01G0750732 PROTEIN"/>
    <property type="match status" value="1"/>
</dbReference>
<dbReference type="AlphaFoldDB" id="A0A835P644"/>
<evidence type="ECO:0000259" key="19">
    <source>
        <dbReference type="PROSITE" id="PS50011"/>
    </source>
</evidence>
<comment type="caution">
    <text evidence="20">The sequence shown here is derived from an EMBL/GenBank/DDBJ whole genome shotgun (WGS) entry which is preliminary data.</text>
</comment>
<keyword evidence="9 16" id="KW-0547">Nucleotide-binding</keyword>
<dbReference type="EC" id="2.7.11.1" evidence="2"/>
<sequence length="385" mass="42275">SKIPIKVDGLKGFTFEELAFATNNFSSTSQVGRGGYGKVYKGILADGTVVAVKRAEETSLQGSQEFFTEIELLSRLHHRNLVALVGYCDERNEQMLVYEFMANGTLQDHLSGKSKEALSFAMRLRIALGSARGILYLHTEADPPIFHRDIKATNILLDSRLIAKVADFGLSRLAPVPDDEGNVPGHVSTVVKGTPGYLDPEYFLTRKLTDKSDVYSLGVVFLELLTGRRPILHGKNIVREVILAHQSGQVFSIVDSRMGPYPSDCIERFVSLALRCCNEETDARPSMPEVVRVLENIWRMGPGSEALSSEPETDAVATKSKSGTTPSSSLLYEHPYMSSDISGTDLISSVVPTIKPRRVSGGPSSGRLQKPESAGEEFPRKRRND</sequence>
<evidence type="ECO:0000256" key="18">
    <source>
        <dbReference type="SAM" id="MobiDB-lite"/>
    </source>
</evidence>
<feature type="compositionally biased region" description="Low complexity" evidence="18">
    <location>
        <begin position="318"/>
        <end position="329"/>
    </location>
</feature>
<evidence type="ECO:0000256" key="17">
    <source>
        <dbReference type="RuleBase" id="RU000304"/>
    </source>
</evidence>
<evidence type="ECO:0000256" key="9">
    <source>
        <dbReference type="ARBA" id="ARBA00022741"/>
    </source>
</evidence>
<evidence type="ECO:0000256" key="2">
    <source>
        <dbReference type="ARBA" id="ARBA00012513"/>
    </source>
</evidence>
<comment type="similarity">
    <text evidence="17">Belongs to the protein kinase superfamily.</text>
</comment>
<feature type="non-terminal residue" evidence="20">
    <location>
        <position position="385"/>
    </location>
</feature>
<evidence type="ECO:0000256" key="4">
    <source>
        <dbReference type="ARBA" id="ARBA00022614"/>
    </source>
</evidence>
<dbReference type="InterPro" id="IPR008271">
    <property type="entry name" value="Ser/Thr_kinase_AS"/>
</dbReference>
<keyword evidence="7" id="KW-0732">Signal</keyword>
<dbReference type="SUPFAM" id="SSF56112">
    <property type="entry name" value="Protein kinase-like (PK-like)"/>
    <property type="match status" value="1"/>
</dbReference>
<keyword evidence="10" id="KW-0418">Kinase</keyword>
<dbReference type="PANTHER" id="PTHR47989:SF62">
    <property type="entry name" value="OS05G0423500 PROTEIN"/>
    <property type="match status" value="1"/>
</dbReference>
<keyword evidence="6" id="KW-0812">Transmembrane</keyword>
<evidence type="ECO:0000256" key="12">
    <source>
        <dbReference type="ARBA" id="ARBA00022989"/>
    </source>
</evidence>
<keyword evidence="12" id="KW-1133">Transmembrane helix</keyword>
<dbReference type="InterPro" id="IPR000719">
    <property type="entry name" value="Prot_kinase_dom"/>
</dbReference>
<evidence type="ECO:0000256" key="7">
    <source>
        <dbReference type="ARBA" id="ARBA00022729"/>
    </source>
</evidence>
<evidence type="ECO:0000313" key="20">
    <source>
        <dbReference type="EMBL" id="KAG0447665.1"/>
    </source>
</evidence>
<dbReference type="PROSITE" id="PS00107">
    <property type="entry name" value="PROTEIN_KINASE_ATP"/>
    <property type="match status" value="1"/>
</dbReference>
<evidence type="ECO:0000256" key="15">
    <source>
        <dbReference type="ARBA" id="ARBA00023180"/>
    </source>
</evidence>
<dbReference type="Proteomes" id="UP000639772">
    <property type="component" value="Unassembled WGS sequence"/>
</dbReference>
<feature type="domain" description="Protein kinase" evidence="19">
    <location>
        <begin position="25"/>
        <end position="299"/>
    </location>
</feature>
<dbReference type="PROSITE" id="PS00108">
    <property type="entry name" value="PROTEIN_KINASE_ST"/>
    <property type="match status" value="1"/>
</dbReference>
<dbReference type="InterPro" id="IPR011009">
    <property type="entry name" value="Kinase-like_dom_sf"/>
</dbReference>
<evidence type="ECO:0000256" key="3">
    <source>
        <dbReference type="ARBA" id="ARBA00022527"/>
    </source>
</evidence>
<gene>
    <name evidence="20" type="ORF">HPP92_028223</name>
</gene>
<feature type="region of interest" description="Disordered" evidence="18">
    <location>
        <begin position="302"/>
        <end position="331"/>
    </location>
</feature>
<keyword evidence="8" id="KW-0677">Repeat</keyword>
<reference evidence="20 21" key="1">
    <citation type="journal article" date="2020" name="Nat. Food">
        <title>A phased Vanilla planifolia genome enables genetic improvement of flavour and production.</title>
        <authorList>
            <person name="Hasing T."/>
            <person name="Tang H."/>
            <person name="Brym M."/>
            <person name="Khazi F."/>
            <person name="Huang T."/>
            <person name="Chambers A.H."/>
        </authorList>
    </citation>
    <scope>NUCLEOTIDE SEQUENCE [LARGE SCALE GENOMIC DNA]</scope>
    <source>
        <tissue evidence="20">Leaf</tissue>
    </source>
</reference>
<keyword evidence="5" id="KW-0808">Transferase</keyword>
<comment type="subcellular location">
    <subcellularLocation>
        <location evidence="1">Membrane</location>
        <topology evidence="1">Single-pass type I membrane protein</topology>
    </subcellularLocation>
</comment>
<dbReference type="EMBL" id="JADCNM010000429">
    <property type="protein sequence ID" value="KAG0447665.1"/>
    <property type="molecule type" value="Genomic_DNA"/>
</dbReference>